<dbReference type="AlphaFoldDB" id="A0A645E8Z4"/>
<dbReference type="InterPro" id="IPR003395">
    <property type="entry name" value="RecF/RecN/SMC_N"/>
</dbReference>
<reference evidence="2" key="1">
    <citation type="submission" date="2019-08" db="EMBL/GenBank/DDBJ databases">
        <authorList>
            <person name="Kucharzyk K."/>
            <person name="Murdoch R.W."/>
            <person name="Higgins S."/>
            <person name="Loffler F."/>
        </authorList>
    </citation>
    <scope>NUCLEOTIDE SEQUENCE</scope>
</reference>
<dbReference type="Pfam" id="PF02463">
    <property type="entry name" value="SMC_N"/>
    <property type="match status" value="1"/>
</dbReference>
<organism evidence="2">
    <name type="scientific">bioreactor metagenome</name>
    <dbReference type="NCBI Taxonomy" id="1076179"/>
    <lineage>
        <taxon>unclassified sequences</taxon>
        <taxon>metagenomes</taxon>
        <taxon>ecological metagenomes</taxon>
    </lineage>
</organism>
<feature type="domain" description="RecF/RecN/SMC N-terminal" evidence="1">
    <location>
        <begin position="51"/>
        <end position="135"/>
    </location>
</feature>
<evidence type="ECO:0000259" key="1">
    <source>
        <dbReference type="Pfam" id="PF02463"/>
    </source>
</evidence>
<accession>A0A645E8Z4</accession>
<proteinExistence type="predicted"/>
<comment type="caution">
    <text evidence="2">The sequence shown here is derived from an EMBL/GenBank/DDBJ whole genome shotgun (WGS) entry which is preliminary data.</text>
</comment>
<dbReference type="CDD" id="cd03278">
    <property type="entry name" value="ABC_SMC_barmotin"/>
    <property type="match status" value="1"/>
</dbReference>
<dbReference type="SUPFAM" id="SSF52540">
    <property type="entry name" value="P-loop containing nucleoside triphosphate hydrolases"/>
    <property type="match status" value="1"/>
</dbReference>
<dbReference type="Gene3D" id="3.40.50.300">
    <property type="entry name" value="P-loop containing nucleotide triphosphate hydrolases"/>
    <property type="match status" value="1"/>
</dbReference>
<sequence length="150" mass="16391">MERVAALRREVDLPAILVGGIRSLQDMDAVLESGIDIAVSPPGKIIKNLTSLSGGEQALVAIAIYFAILAVNPAPFCILDEIEAALDDVNVVRYASYLRRITSHTQFIVITHRRGTMEEADVLYGVTMQEDGVSKLLRLDVNEVDIKLIS</sequence>
<dbReference type="InterPro" id="IPR027417">
    <property type="entry name" value="P-loop_NTPase"/>
</dbReference>
<gene>
    <name evidence="2" type="primary">smc_57</name>
    <name evidence="2" type="ORF">SDC9_144456</name>
</gene>
<evidence type="ECO:0000313" key="2">
    <source>
        <dbReference type="EMBL" id="MPM97283.1"/>
    </source>
</evidence>
<dbReference type="EMBL" id="VSSQ01043583">
    <property type="protein sequence ID" value="MPM97283.1"/>
    <property type="molecule type" value="Genomic_DNA"/>
</dbReference>
<dbReference type="PANTHER" id="PTHR43977">
    <property type="entry name" value="STRUCTURAL MAINTENANCE OF CHROMOSOMES PROTEIN 3"/>
    <property type="match status" value="1"/>
</dbReference>
<protein>
    <submittedName>
        <fullName evidence="2">Chromosome partition protein Smc</fullName>
    </submittedName>
</protein>
<name>A0A645E8Z4_9ZZZZ</name>